<dbReference type="PRINTS" id="PR01840">
    <property type="entry name" value="TATCFAMILY"/>
</dbReference>
<comment type="function">
    <text evidence="7">Part of the twin-arginine translocation (Tat) system that transports large folded proteins containing a characteristic twin-arginine motif in their signal peptide across membranes. Together with TatB, TatC is part of a receptor directly interacting with Tat signal peptides.</text>
</comment>
<keyword evidence="7" id="KW-1003">Cell membrane</keyword>
<feature type="transmembrane region" description="Helical" evidence="7">
    <location>
        <begin position="126"/>
        <end position="148"/>
    </location>
</feature>
<dbReference type="KEGG" id="ske:Sked_18520"/>
<accession>D1BH58</accession>
<keyword evidence="4 7" id="KW-1133">Transmembrane helix</keyword>
<proteinExistence type="inferred from homology"/>
<dbReference type="Pfam" id="PF00902">
    <property type="entry name" value="TatC"/>
    <property type="match status" value="1"/>
</dbReference>
<comment type="subunit">
    <text evidence="7">The Tat system comprises two distinct complexes: a TatABC complex, containing multiple copies of TatA, TatB and TatC subunits, and a separate TatA complex, containing only TatA subunits. Substrates initially bind to the TatABC complex, which probably triggers association of the separate TatA complex to form the active translocon.</text>
</comment>
<evidence type="ECO:0000256" key="3">
    <source>
        <dbReference type="ARBA" id="ARBA00022927"/>
    </source>
</evidence>
<feature type="transmembrane region" description="Helical" evidence="7">
    <location>
        <begin position="234"/>
        <end position="254"/>
    </location>
</feature>
<dbReference type="HOGENOM" id="CLU_031942_6_0_11"/>
<keyword evidence="6 7" id="KW-0472">Membrane</keyword>
<dbReference type="GO" id="GO:0043953">
    <property type="term" value="P:protein transport by the Tat complex"/>
    <property type="evidence" value="ECO:0007669"/>
    <property type="project" value="UniProtKB-UniRule"/>
</dbReference>
<keyword evidence="2 7" id="KW-0812">Transmembrane</keyword>
<dbReference type="NCBIfam" id="TIGR00945">
    <property type="entry name" value="tatC"/>
    <property type="match status" value="1"/>
</dbReference>
<keyword evidence="9" id="KW-1185">Reference proteome</keyword>
<dbReference type="GO" id="GO:0065002">
    <property type="term" value="P:intracellular protein transmembrane transport"/>
    <property type="evidence" value="ECO:0007669"/>
    <property type="project" value="TreeGrafter"/>
</dbReference>
<dbReference type="HAMAP" id="MF_00902">
    <property type="entry name" value="TatC"/>
    <property type="match status" value="1"/>
</dbReference>
<reference evidence="8 9" key="1">
    <citation type="journal article" date="2009" name="Stand. Genomic Sci.">
        <title>Complete genome sequence of Sanguibacter keddieii type strain (ST-74).</title>
        <authorList>
            <person name="Ivanova N."/>
            <person name="Sikorski J."/>
            <person name="Sims D."/>
            <person name="Brettin T."/>
            <person name="Detter J.C."/>
            <person name="Han C."/>
            <person name="Lapidus A."/>
            <person name="Copeland A."/>
            <person name="Glavina Del Rio T."/>
            <person name="Nolan M."/>
            <person name="Chen F."/>
            <person name="Lucas S."/>
            <person name="Tice H."/>
            <person name="Cheng J.F."/>
            <person name="Bruce D."/>
            <person name="Goodwin L."/>
            <person name="Pitluck S."/>
            <person name="Pati A."/>
            <person name="Mavromatis K."/>
            <person name="Chen A."/>
            <person name="Palaniappan K."/>
            <person name="D'haeseleer P."/>
            <person name="Chain P."/>
            <person name="Bristow J."/>
            <person name="Eisen J.A."/>
            <person name="Markowitz V."/>
            <person name="Hugenholtz P."/>
            <person name="Goker M."/>
            <person name="Pukall R."/>
            <person name="Klenk H.P."/>
            <person name="Kyrpides N.C."/>
        </authorList>
    </citation>
    <scope>NUCLEOTIDE SEQUENCE [LARGE SCALE GENOMIC DNA]</scope>
    <source>
        <strain evidence="9">ATCC 51767 / DSM 10542 / NCFB 3025 / ST-74</strain>
    </source>
</reference>
<keyword evidence="3 7" id="KW-0653">Protein transport</keyword>
<evidence type="ECO:0000256" key="1">
    <source>
        <dbReference type="ARBA" id="ARBA00004141"/>
    </source>
</evidence>
<evidence type="ECO:0000256" key="6">
    <source>
        <dbReference type="ARBA" id="ARBA00023136"/>
    </source>
</evidence>
<comment type="similarity">
    <text evidence="7">Belongs to the TatC family.</text>
</comment>
<name>D1BH58_SANKS</name>
<protein>
    <recommendedName>
        <fullName evidence="7">Sec-independent protein translocase protein TatC</fullName>
    </recommendedName>
</protein>
<dbReference type="Proteomes" id="UP000000322">
    <property type="component" value="Chromosome"/>
</dbReference>
<feature type="transmembrane region" description="Helical" evidence="7">
    <location>
        <begin position="175"/>
        <end position="199"/>
    </location>
</feature>
<evidence type="ECO:0000313" key="9">
    <source>
        <dbReference type="Proteomes" id="UP000000322"/>
    </source>
</evidence>
<comment type="subcellular location">
    <subcellularLocation>
        <location evidence="7">Cell membrane</location>
        <topology evidence="7">Multi-pass membrane protein</topology>
    </subcellularLocation>
    <subcellularLocation>
        <location evidence="1">Membrane</location>
        <topology evidence="1">Multi-pass membrane protein</topology>
    </subcellularLocation>
</comment>
<dbReference type="PANTHER" id="PTHR30371">
    <property type="entry name" value="SEC-INDEPENDENT PROTEIN TRANSLOCASE PROTEIN TATC"/>
    <property type="match status" value="1"/>
</dbReference>
<dbReference type="PANTHER" id="PTHR30371:SF0">
    <property type="entry name" value="SEC-INDEPENDENT PROTEIN TRANSLOCASE PROTEIN TATC, CHLOROPLASTIC-RELATED"/>
    <property type="match status" value="1"/>
</dbReference>
<evidence type="ECO:0000256" key="5">
    <source>
        <dbReference type="ARBA" id="ARBA00023010"/>
    </source>
</evidence>
<feature type="transmembrane region" description="Helical" evidence="7">
    <location>
        <begin position="93"/>
        <end position="114"/>
    </location>
</feature>
<keyword evidence="5 7" id="KW-0811">Translocation</keyword>
<keyword evidence="7" id="KW-0813">Transport</keyword>
<dbReference type="AlphaFoldDB" id="D1BH58"/>
<evidence type="ECO:0000313" key="8">
    <source>
        <dbReference type="EMBL" id="ACZ21778.1"/>
    </source>
</evidence>
<organism evidence="8 9">
    <name type="scientific">Sanguibacter keddieii (strain ATCC 51767 / DSM 10542 / NCFB 3025 / ST-74)</name>
    <dbReference type="NCBI Taxonomy" id="446469"/>
    <lineage>
        <taxon>Bacteria</taxon>
        <taxon>Bacillati</taxon>
        <taxon>Actinomycetota</taxon>
        <taxon>Actinomycetes</taxon>
        <taxon>Micrococcales</taxon>
        <taxon>Sanguibacteraceae</taxon>
        <taxon>Sanguibacter</taxon>
    </lineage>
</organism>
<dbReference type="STRING" id="446469.Sked_18520"/>
<dbReference type="GO" id="GO:0033281">
    <property type="term" value="C:TAT protein transport complex"/>
    <property type="evidence" value="ECO:0007669"/>
    <property type="project" value="UniProtKB-UniRule"/>
</dbReference>
<evidence type="ECO:0000256" key="7">
    <source>
        <dbReference type="HAMAP-Rule" id="MF_00902"/>
    </source>
</evidence>
<evidence type="ECO:0000256" key="4">
    <source>
        <dbReference type="ARBA" id="ARBA00022989"/>
    </source>
</evidence>
<dbReference type="EMBL" id="CP001819">
    <property type="protein sequence ID" value="ACZ21778.1"/>
    <property type="molecule type" value="Genomic_DNA"/>
</dbReference>
<dbReference type="InterPro" id="IPR002033">
    <property type="entry name" value="TatC"/>
</dbReference>
<feature type="transmembrane region" description="Helical" evidence="7">
    <location>
        <begin position="211"/>
        <end position="228"/>
    </location>
</feature>
<dbReference type="eggNOG" id="COG0805">
    <property type="taxonomic scope" value="Bacteria"/>
</dbReference>
<gene>
    <name evidence="7" type="primary">tatC</name>
    <name evidence="8" type="ordered locus">Sked_18520</name>
</gene>
<dbReference type="GO" id="GO:0009977">
    <property type="term" value="F:proton motive force dependent protein transmembrane transporter activity"/>
    <property type="evidence" value="ECO:0007669"/>
    <property type="project" value="TreeGrafter"/>
</dbReference>
<sequence length="275" mass="30399">MSVAQGSRRSEERAEKLAAKGKMPLRGHLLELRRRLFLAALGIVIGAVGGWFLYNPVFNLLQQPLLDAAARLNQPVNINFGGMATALDMKIKISFFIGLFLTSPWWLFQLWSFITPGLTSKEKRYTVGFLGSAIPLFLAGAFMAWAILPHAVKILTDFLPEGATNFQDAQTYLSFVMRLLIAFGLAFVLPVVMVVLTFAGLVRSESWAKGWRWAIVIAFTFAAIMTPTPDALTMILVALPIVLLYFAALGVCILRDRAVDRRTAALDAEIDAYDV</sequence>
<feature type="transmembrane region" description="Helical" evidence="7">
    <location>
        <begin position="36"/>
        <end position="54"/>
    </location>
</feature>
<evidence type="ECO:0000256" key="2">
    <source>
        <dbReference type="ARBA" id="ARBA00022692"/>
    </source>
</evidence>